<protein>
    <submittedName>
        <fullName evidence="3">Uncharacterized protein</fullName>
    </submittedName>
</protein>
<sequence>MSFSSTFATSHSNMICIILFISIIISMRVQRTPFPILMCTFKFVQIALVLLGLELVGFKRNPFLLLTRQRFSSFRVFILFLLKLLVFLLPAPLLRFLIITSTVSTSVTIVLIMLTVRALSMPKVFTSMPLPHIPVTKSSPSSSSSSTSPLLPSTETRSMRSKRRFPHRSPLSG</sequence>
<feature type="transmembrane region" description="Helical" evidence="2">
    <location>
        <begin position="74"/>
        <end position="91"/>
    </location>
</feature>
<reference evidence="3" key="2">
    <citation type="journal article" date="2015" name="Data Brief">
        <title>Shoot transcriptome of the giant reed, Arundo donax.</title>
        <authorList>
            <person name="Barrero R.A."/>
            <person name="Guerrero F.D."/>
            <person name="Moolhuijzen P."/>
            <person name="Goolsby J.A."/>
            <person name="Tidwell J."/>
            <person name="Bellgard S.E."/>
            <person name="Bellgard M.I."/>
        </authorList>
    </citation>
    <scope>NUCLEOTIDE SEQUENCE</scope>
    <source>
        <tissue evidence="3">Shoot tissue taken approximately 20 cm above the soil surface</tissue>
    </source>
</reference>
<feature type="region of interest" description="Disordered" evidence="1">
    <location>
        <begin position="135"/>
        <end position="173"/>
    </location>
</feature>
<name>A0A0A9BLP8_ARUDO</name>
<reference evidence="3" key="1">
    <citation type="submission" date="2014-09" db="EMBL/GenBank/DDBJ databases">
        <authorList>
            <person name="Magalhaes I.L.F."/>
            <person name="Oliveira U."/>
            <person name="Santos F.R."/>
            <person name="Vidigal T.H.D.A."/>
            <person name="Brescovit A.D."/>
            <person name="Santos A.J."/>
        </authorList>
    </citation>
    <scope>NUCLEOTIDE SEQUENCE</scope>
    <source>
        <tissue evidence="3">Shoot tissue taken approximately 20 cm above the soil surface</tissue>
    </source>
</reference>
<feature type="compositionally biased region" description="Low complexity" evidence="1">
    <location>
        <begin position="138"/>
        <end position="154"/>
    </location>
</feature>
<proteinExistence type="predicted"/>
<evidence type="ECO:0000313" key="3">
    <source>
        <dbReference type="EMBL" id="JAD60182.1"/>
    </source>
</evidence>
<keyword evidence="2" id="KW-0472">Membrane</keyword>
<evidence type="ECO:0000256" key="1">
    <source>
        <dbReference type="SAM" id="MobiDB-lite"/>
    </source>
</evidence>
<evidence type="ECO:0000256" key="2">
    <source>
        <dbReference type="SAM" id="Phobius"/>
    </source>
</evidence>
<dbReference type="AlphaFoldDB" id="A0A0A9BLP8"/>
<keyword evidence="2" id="KW-1133">Transmembrane helix</keyword>
<feature type="transmembrane region" description="Helical" evidence="2">
    <location>
        <begin position="35"/>
        <end position="53"/>
    </location>
</feature>
<dbReference type="EMBL" id="GBRH01237713">
    <property type="protein sequence ID" value="JAD60182.1"/>
    <property type="molecule type" value="Transcribed_RNA"/>
</dbReference>
<organism evidence="3">
    <name type="scientific">Arundo donax</name>
    <name type="common">Giant reed</name>
    <name type="synonym">Donax arundinaceus</name>
    <dbReference type="NCBI Taxonomy" id="35708"/>
    <lineage>
        <taxon>Eukaryota</taxon>
        <taxon>Viridiplantae</taxon>
        <taxon>Streptophyta</taxon>
        <taxon>Embryophyta</taxon>
        <taxon>Tracheophyta</taxon>
        <taxon>Spermatophyta</taxon>
        <taxon>Magnoliopsida</taxon>
        <taxon>Liliopsida</taxon>
        <taxon>Poales</taxon>
        <taxon>Poaceae</taxon>
        <taxon>PACMAD clade</taxon>
        <taxon>Arundinoideae</taxon>
        <taxon>Arundineae</taxon>
        <taxon>Arundo</taxon>
    </lineage>
</organism>
<keyword evidence="2" id="KW-0812">Transmembrane</keyword>
<accession>A0A0A9BLP8</accession>
<feature type="transmembrane region" description="Helical" evidence="2">
    <location>
        <begin position="97"/>
        <end position="119"/>
    </location>
</feature>
<feature type="transmembrane region" description="Helical" evidence="2">
    <location>
        <begin position="12"/>
        <end position="29"/>
    </location>
</feature>